<comment type="similarity">
    <text evidence="1">Belongs to the NXPE family.</text>
</comment>
<accession>A0AAD1RJ88</accession>
<reference evidence="3" key="1">
    <citation type="submission" date="2022-03" db="EMBL/GenBank/DDBJ databases">
        <authorList>
            <person name="Alioto T."/>
            <person name="Alioto T."/>
            <person name="Gomez Garrido J."/>
        </authorList>
    </citation>
    <scope>NUCLEOTIDE SEQUENCE</scope>
</reference>
<evidence type="ECO:0000259" key="2">
    <source>
        <dbReference type="Pfam" id="PF24536"/>
    </source>
</evidence>
<dbReference type="Pfam" id="PF06312">
    <property type="entry name" value="Neurexophilin"/>
    <property type="match status" value="2"/>
</dbReference>
<dbReference type="InterPro" id="IPR026845">
    <property type="entry name" value="NXPH/NXPE"/>
</dbReference>
<dbReference type="EMBL" id="OW240914">
    <property type="protein sequence ID" value="CAH2272758.1"/>
    <property type="molecule type" value="Genomic_DNA"/>
</dbReference>
<dbReference type="InterPro" id="IPR014756">
    <property type="entry name" value="Ig_E-set"/>
</dbReference>
<organism evidence="3 4">
    <name type="scientific">Pelobates cultripes</name>
    <name type="common">Western spadefoot toad</name>
    <dbReference type="NCBI Taxonomy" id="61616"/>
    <lineage>
        <taxon>Eukaryota</taxon>
        <taxon>Metazoa</taxon>
        <taxon>Chordata</taxon>
        <taxon>Craniata</taxon>
        <taxon>Vertebrata</taxon>
        <taxon>Euteleostomi</taxon>
        <taxon>Amphibia</taxon>
        <taxon>Batrachia</taxon>
        <taxon>Anura</taxon>
        <taxon>Pelobatoidea</taxon>
        <taxon>Pelobatidae</taxon>
        <taxon>Pelobates</taxon>
    </lineage>
</organism>
<sequence length="1067" mass="121227">MSGTKRICAALLVILVCTFGFFYRSMRIGLFEKYQPPQPKNILALSDQLIANDLNQQQSNTELLNLIQWPDNPLKKLQYSVSTSPKQSQYHIVNKRANYKVGETLEVLIMAKDHMAQPKTYGGDFFQVKLHSPKLKAGVTGHVKDYRNGSYLATFLLPWPGEAQVNIRLIHSSEAVSVLKDKREKHPDKVFFHGYFELNGTSEVKECNLKVSGENVCEYKDPVTGEIWQCVKPQKLPCDSWIYHSMGSFRQVTNAVENTLLNRSVTNQDIPSTESPVRIEAQSTISSLILTNKKQVYLTSSLPVCKTGQEPTQPSGYYYNDQWTSLVCMGQHFPQPDDARTCLRGKDIYMFGDSTLRQWFEYLERFIPSLKRIDLHLNYQSGPLLAVDPDYGIVMRWRAHGLPLRTTKTLTSNLHYEAAYIYGIGGGPYTVVVITLWAHFTTYPVDVYLQRLARVRKAVASLLFRSPQTTILIKSANTGYKSVYGSDWLSLQLDILMRAAFKGMAVTILDAWDMTSCHYLPDTIHPGPPIVRNEVDLMLSYICAKFNMRFFPFCGLPLDPRLLGIDAPCITRGTVMLKRGDSVVFNGSEWISKIRVGKEQPLMQREESGIHIERSYLPKQSQYHIVNKRANYKVGETLEVLIMAKDHMAQPKTYGGDFFQVKLHSPKLKAGVTGHVKDYRNGSYLATFLLPWPGEAQVNIRLIHSSEAVSVLKDKREKHPDKVFFHGYFELNGTSEVKECNLKVSGENVCEYKDPVTGEIWQCVKPQKLPCDSWIYHSMGSFRQVTNAVENTLLNRSVTNQDIPSTESPVRIEAQSTINLTSSLPVCKTGQEPTQPSGYYYNDQWTSLVCMGQHFPQPDDARTCLRGKDIYMFGDSTLRQWFEYLERFIPSLRRIDLHLNYQSGPLLAVDPDYGIVMRWRAHGLPLRTTKTLTSNLHYEAAYISGIGGGPYTVVVITLWAHFTTYPVHVYLQRLTRVRKAVASLLFRSPQTTILIKSANTGYKTIYGSDWLSLQLDILMRAAFKGMAVTVLDAWDMTSCHYLPDDIHPGPPVVRNEVDLMLSYICPK</sequence>
<dbReference type="PANTHER" id="PTHR16165">
    <property type="entry name" value="NXPE FAMILY MEMBER"/>
    <property type="match status" value="1"/>
</dbReference>
<dbReference type="SUPFAM" id="SSF81296">
    <property type="entry name" value="E set domains"/>
    <property type="match status" value="2"/>
</dbReference>
<dbReference type="AlphaFoldDB" id="A0AAD1RJ88"/>
<evidence type="ECO:0000256" key="1">
    <source>
        <dbReference type="ARBA" id="ARBA00005431"/>
    </source>
</evidence>
<protein>
    <recommendedName>
        <fullName evidence="2">NXPE C-terminal domain-containing protein</fullName>
    </recommendedName>
</protein>
<dbReference type="Pfam" id="PF24536">
    <property type="entry name" value="NXPE4_C"/>
    <property type="match status" value="2"/>
</dbReference>
<dbReference type="Proteomes" id="UP001295444">
    <property type="component" value="Chromosome 03"/>
</dbReference>
<proteinExistence type="inferred from homology"/>
<dbReference type="InterPro" id="IPR057106">
    <property type="entry name" value="NXPE4_C"/>
</dbReference>
<dbReference type="Gene3D" id="2.60.40.10">
    <property type="entry name" value="Immunoglobulins"/>
    <property type="match status" value="2"/>
</dbReference>
<evidence type="ECO:0000313" key="3">
    <source>
        <dbReference type="EMBL" id="CAH2272758.1"/>
    </source>
</evidence>
<name>A0AAD1RJ88_PELCU</name>
<feature type="domain" description="NXPE C-terminal" evidence="2">
    <location>
        <begin position="845"/>
        <end position="1065"/>
    </location>
</feature>
<feature type="domain" description="NXPE C-terminal" evidence="2">
    <location>
        <begin position="323"/>
        <end position="543"/>
    </location>
</feature>
<evidence type="ECO:0000313" key="4">
    <source>
        <dbReference type="Proteomes" id="UP001295444"/>
    </source>
</evidence>
<keyword evidence="4" id="KW-1185">Reference proteome</keyword>
<gene>
    <name evidence="3" type="ORF">PECUL_23A025547</name>
</gene>
<dbReference type="PANTHER" id="PTHR16165:SF23">
    <property type="entry name" value="NEUREXOPHILIN AND PC-ESTERASE DOMAIN FAMILY, MEMBER 5"/>
    <property type="match status" value="1"/>
</dbReference>
<dbReference type="InterPro" id="IPR013783">
    <property type="entry name" value="Ig-like_fold"/>
</dbReference>